<reference evidence="1" key="2">
    <citation type="journal article" date="2015" name="Fish Shellfish Immunol.">
        <title>Early steps in the European eel (Anguilla anguilla)-Vibrio vulnificus interaction in the gills: Role of the RtxA13 toxin.</title>
        <authorList>
            <person name="Callol A."/>
            <person name="Pajuelo D."/>
            <person name="Ebbesson L."/>
            <person name="Teles M."/>
            <person name="MacKenzie S."/>
            <person name="Amaro C."/>
        </authorList>
    </citation>
    <scope>NUCLEOTIDE SEQUENCE</scope>
</reference>
<evidence type="ECO:0000313" key="1">
    <source>
        <dbReference type="EMBL" id="JAH51260.1"/>
    </source>
</evidence>
<reference evidence="1" key="1">
    <citation type="submission" date="2014-11" db="EMBL/GenBank/DDBJ databases">
        <authorList>
            <person name="Amaro Gonzalez C."/>
        </authorList>
    </citation>
    <scope>NUCLEOTIDE SEQUENCE</scope>
</reference>
<organism evidence="1">
    <name type="scientific">Anguilla anguilla</name>
    <name type="common">European freshwater eel</name>
    <name type="synonym">Muraena anguilla</name>
    <dbReference type="NCBI Taxonomy" id="7936"/>
    <lineage>
        <taxon>Eukaryota</taxon>
        <taxon>Metazoa</taxon>
        <taxon>Chordata</taxon>
        <taxon>Craniata</taxon>
        <taxon>Vertebrata</taxon>
        <taxon>Euteleostomi</taxon>
        <taxon>Actinopterygii</taxon>
        <taxon>Neopterygii</taxon>
        <taxon>Teleostei</taxon>
        <taxon>Anguilliformes</taxon>
        <taxon>Anguillidae</taxon>
        <taxon>Anguilla</taxon>
    </lineage>
</organism>
<sequence>MTALLQDRLCSWLCDNMQIWWRELHDCGNEGMTVSLRDH</sequence>
<accession>A0A0E9TEF4</accession>
<dbReference type="AlphaFoldDB" id="A0A0E9TEF4"/>
<protein>
    <submittedName>
        <fullName evidence="1">Uncharacterized protein</fullName>
    </submittedName>
</protein>
<dbReference type="EMBL" id="GBXM01057317">
    <property type="protein sequence ID" value="JAH51260.1"/>
    <property type="molecule type" value="Transcribed_RNA"/>
</dbReference>
<proteinExistence type="predicted"/>
<name>A0A0E9TEF4_ANGAN</name>